<dbReference type="GO" id="GO:0016301">
    <property type="term" value="F:kinase activity"/>
    <property type="evidence" value="ECO:0007669"/>
    <property type="project" value="UniProtKB-KW"/>
</dbReference>
<dbReference type="KEGG" id="lmoi:VV02_20765"/>
<dbReference type="InterPro" id="IPR029056">
    <property type="entry name" value="Ribokinase-like"/>
</dbReference>
<keyword evidence="3" id="KW-0547">Nucleotide-binding</keyword>
<dbReference type="PATRIC" id="fig|571913.6.peg.4210"/>
<evidence type="ECO:0000256" key="5">
    <source>
        <dbReference type="ARBA" id="ARBA00022840"/>
    </source>
</evidence>
<evidence type="ECO:0000256" key="1">
    <source>
        <dbReference type="ARBA" id="ARBA00010688"/>
    </source>
</evidence>
<proteinExistence type="inferred from homology"/>
<reference evidence="7 8" key="1">
    <citation type="submission" date="2015-03" db="EMBL/GenBank/DDBJ databases">
        <title>Luteipulveratus halotolerans sp. nov., a novel actinobacterium (Dermacoccaceae) from Sarawak, Malaysia.</title>
        <authorList>
            <person name="Juboi H."/>
            <person name="Basik A."/>
            <person name="Shamsul S.S."/>
            <person name="Arnold P."/>
            <person name="Schmitt E.K."/>
            <person name="Sanglier J.-J."/>
            <person name="Yeo T."/>
        </authorList>
    </citation>
    <scope>NUCLEOTIDE SEQUENCE [LARGE SCALE GENOMIC DNA]</scope>
    <source>
        <strain evidence="7 8">MN07-A0370</strain>
    </source>
</reference>
<dbReference type="PROSITE" id="PS00584">
    <property type="entry name" value="PFKB_KINASES_2"/>
    <property type="match status" value="1"/>
</dbReference>
<dbReference type="Proteomes" id="UP000066480">
    <property type="component" value="Chromosome"/>
</dbReference>
<evidence type="ECO:0000259" key="6">
    <source>
        <dbReference type="Pfam" id="PF00294"/>
    </source>
</evidence>
<dbReference type="GO" id="GO:0005524">
    <property type="term" value="F:ATP binding"/>
    <property type="evidence" value="ECO:0007669"/>
    <property type="project" value="UniProtKB-KW"/>
</dbReference>
<dbReference type="AlphaFoldDB" id="A0A0K1JLX4"/>
<name>A0A0K1JLX4_9MICO</name>
<evidence type="ECO:0000256" key="3">
    <source>
        <dbReference type="ARBA" id="ARBA00022741"/>
    </source>
</evidence>
<keyword evidence="8" id="KW-1185">Reference proteome</keyword>
<dbReference type="Gene3D" id="3.40.1190.20">
    <property type="match status" value="1"/>
</dbReference>
<evidence type="ECO:0000313" key="8">
    <source>
        <dbReference type="Proteomes" id="UP000066480"/>
    </source>
</evidence>
<dbReference type="STRING" id="571913.VV02_20765"/>
<organism evidence="7 8">
    <name type="scientific">Luteipulveratus mongoliensis</name>
    <dbReference type="NCBI Taxonomy" id="571913"/>
    <lineage>
        <taxon>Bacteria</taxon>
        <taxon>Bacillati</taxon>
        <taxon>Actinomycetota</taxon>
        <taxon>Actinomycetes</taxon>
        <taxon>Micrococcales</taxon>
        <taxon>Dermacoccaceae</taxon>
        <taxon>Luteipulveratus</taxon>
    </lineage>
</organism>
<dbReference type="PANTHER" id="PTHR43085">
    <property type="entry name" value="HEXOKINASE FAMILY MEMBER"/>
    <property type="match status" value="1"/>
</dbReference>
<dbReference type="InterPro" id="IPR002173">
    <property type="entry name" value="Carboh/pur_kinase_PfkB_CS"/>
</dbReference>
<keyword evidence="5" id="KW-0067">ATP-binding</keyword>
<dbReference type="Pfam" id="PF00294">
    <property type="entry name" value="PfkB"/>
    <property type="match status" value="1"/>
</dbReference>
<dbReference type="InterPro" id="IPR011611">
    <property type="entry name" value="PfkB_dom"/>
</dbReference>
<dbReference type="EMBL" id="CP011112">
    <property type="protein sequence ID" value="AKU17706.1"/>
    <property type="molecule type" value="Genomic_DNA"/>
</dbReference>
<dbReference type="SUPFAM" id="SSF53613">
    <property type="entry name" value="Ribokinase-like"/>
    <property type="match status" value="1"/>
</dbReference>
<evidence type="ECO:0000256" key="2">
    <source>
        <dbReference type="ARBA" id="ARBA00022679"/>
    </source>
</evidence>
<accession>A0A0K1JLX4</accession>
<keyword evidence="2" id="KW-0808">Transferase</keyword>
<dbReference type="CDD" id="cd01167">
    <property type="entry name" value="bac_FRK"/>
    <property type="match status" value="1"/>
</dbReference>
<dbReference type="PANTHER" id="PTHR43085:SF1">
    <property type="entry name" value="PSEUDOURIDINE KINASE-RELATED"/>
    <property type="match status" value="1"/>
</dbReference>
<evidence type="ECO:0000256" key="4">
    <source>
        <dbReference type="ARBA" id="ARBA00022777"/>
    </source>
</evidence>
<feature type="domain" description="Carbohydrate kinase PfkB" evidence="6">
    <location>
        <begin position="9"/>
        <end position="302"/>
    </location>
</feature>
<protein>
    <submittedName>
        <fullName evidence="7">Kinase</fullName>
    </submittedName>
</protein>
<sequence>MARHARTLVLGEALVDIVHGVDGSVTSHPGGSPLNVAIGLARLDHPVELASYIADDEHGAAIVRHLEADGVPLADGSVSASRTPTATATLDQSGSATYDFDLSWAVSTLPTAYEHLHTGSIAAVLQPGASGVREAMEQARTHATVSYDPNARPSLMGDPHEIRSDIEQLVGFSDVVKASDEDIRWLYGDDAPLTEILRLWSQLGPPLVVMTRGGDGALAHLDTESDVIEVPGLTVEVADTVGAGDSFMSGLISGLLDAGLLGGPDARARLRTAHADDVRPALDRAARASAITVSRAGAQPPTRAEL</sequence>
<dbReference type="RefSeq" id="WP_052594631.1">
    <property type="nucleotide sequence ID" value="NZ_CP011112.1"/>
</dbReference>
<keyword evidence="4 7" id="KW-0418">Kinase</keyword>
<evidence type="ECO:0000313" key="7">
    <source>
        <dbReference type="EMBL" id="AKU17706.1"/>
    </source>
</evidence>
<dbReference type="OrthoDB" id="9795789at2"/>
<dbReference type="InterPro" id="IPR050306">
    <property type="entry name" value="PfkB_Carbo_kinase"/>
</dbReference>
<gene>
    <name evidence="7" type="ORF">VV02_20765</name>
</gene>
<comment type="similarity">
    <text evidence="1">Belongs to the carbohydrate kinase PfkB family.</text>
</comment>